<sequence length="440" mass="49131">MKIKPIVLLSFLTAALFAGCKKDVKMSPEYAQSYFRFIVIDAPGGGKIQFAMDGLTNANGDSVVHNPDGSIYQEDPNQPSTVTVNYPSGGWSDNTPLNFAGVYGYYFTDGSRFSYFPNPTNRIMLAPNINKFNFFNWASLPAAQHTISLYGVVTANQYGNMVSVRGPKFYERQVNLEGGAIQTSLLVNKSSVKAYTTAGQNTENGFPYGMSETISFNSQDMDIISFKDHPDKFQQFKDTCAYVRFINFTPVYNDQVLNQNTDSIDVYLAPMYGPRADYFDPSYRFTVRFITKIGQEFLAAKGLGRFQTKDDQPFTEIPLGRYMRINPQTNAPDTVGLPRYFRVLAYKAGESAATGAAPLGVGDWLPVYNSFGLYNRTYRDSFLLRYDGKSYHPTVATIPVAVGPTKVPVTQSSTEAYNYLGYRSVISYIPVGVNSFYYAR</sequence>
<feature type="signal peptide" evidence="1">
    <location>
        <begin position="1"/>
        <end position="18"/>
    </location>
</feature>
<name>A0ABP8FXD0_9SPHI</name>
<evidence type="ECO:0000313" key="2">
    <source>
        <dbReference type="EMBL" id="GAA4312931.1"/>
    </source>
</evidence>
<evidence type="ECO:0000256" key="1">
    <source>
        <dbReference type="SAM" id="SignalP"/>
    </source>
</evidence>
<dbReference type="RefSeq" id="WP_345209756.1">
    <property type="nucleotide sequence ID" value="NZ_BAABFT010000002.1"/>
</dbReference>
<organism evidence="2 3">
    <name type="scientific">Mucilaginibacter gynuensis</name>
    <dbReference type="NCBI Taxonomy" id="1302236"/>
    <lineage>
        <taxon>Bacteria</taxon>
        <taxon>Pseudomonadati</taxon>
        <taxon>Bacteroidota</taxon>
        <taxon>Sphingobacteriia</taxon>
        <taxon>Sphingobacteriales</taxon>
        <taxon>Sphingobacteriaceae</taxon>
        <taxon>Mucilaginibacter</taxon>
    </lineage>
</organism>
<accession>A0ABP8FXD0</accession>
<dbReference type="Proteomes" id="UP001500582">
    <property type="component" value="Unassembled WGS sequence"/>
</dbReference>
<feature type="chain" id="PRO_5046180993" description="DUF4270 family protein" evidence="1">
    <location>
        <begin position="19"/>
        <end position="440"/>
    </location>
</feature>
<comment type="caution">
    <text evidence="2">The sequence shown here is derived from an EMBL/GenBank/DDBJ whole genome shotgun (WGS) entry which is preliminary data.</text>
</comment>
<protein>
    <recommendedName>
        <fullName evidence="4">DUF4270 family protein</fullName>
    </recommendedName>
</protein>
<evidence type="ECO:0000313" key="3">
    <source>
        <dbReference type="Proteomes" id="UP001500582"/>
    </source>
</evidence>
<gene>
    <name evidence="2" type="ORF">GCM10023149_08480</name>
</gene>
<keyword evidence="3" id="KW-1185">Reference proteome</keyword>
<proteinExistence type="predicted"/>
<evidence type="ECO:0008006" key="4">
    <source>
        <dbReference type="Google" id="ProtNLM"/>
    </source>
</evidence>
<dbReference type="EMBL" id="BAABFT010000002">
    <property type="protein sequence ID" value="GAA4312931.1"/>
    <property type="molecule type" value="Genomic_DNA"/>
</dbReference>
<keyword evidence="1" id="KW-0732">Signal</keyword>
<dbReference type="PROSITE" id="PS51257">
    <property type="entry name" value="PROKAR_LIPOPROTEIN"/>
    <property type="match status" value="1"/>
</dbReference>
<reference evidence="3" key="1">
    <citation type="journal article" date="2019" name="Int. J. Syst. Evol. Microbiol.">
        <title>The Global Catalogue of Microorganisms (GCM) 10K type strain sequencing project: providing services to taxonomists for standard genome sequencing and annotation.</title>
        <authorList>
            <consortium name="The Broad Institute Genomics Platform"/>
            <consortium name="The Broad Institute Genome Sequencing Center for Infectious Disease"/>
            <person name="Wu L."/>
            <person name="Ma J."/>
        </authorList>
    </citation>
    <scope>NUCLEOTIDE SEQUENCE [LARGE SCALE GENOMIC DNA]</scope>
    <source>
        <strain evidence="3">JCM 17705</strain>
    </source>
</reference>